<dbReference type="PANTHER" id="PTHR37815">
    <property type="entry name" value="UPF0397 PROTEIN BC_2624-RELATED"/>
    <property type="match status" value="1"/>
</dbReference>
<keyword evidence="1" id="KW-0472">Membrane</keyword>
<evidence type="ECO:0000313" key="2">
    <source>
        <dbReference type="EMBL" id="HGM46511.1"/>
    </source>
</evidence>
<feature type="transmembrane region" description="Helical" evidence="1">
    <location>
        <begin position="12"/>
        <end position="35"/>
    </location>
</feature>
<feature type="transmembrane region" description="Helical" evidence="1">
    <location>
        <begin position="50"/>
        <end position="74"/>
    </location>
</feature>
<sequence>MSVSKGELVPRRISVFVSVASIFSALTAAATYLIHVPSPTGGYTHIGDTVIYLSALLFGPAVGLAVGVVGPLAADLLVGYPRWYVTIVAHGLQGYVAGLGKGKRLRAQVMLIVAAGLLMSFTYFIVNVIVKGAELALLSLARDIFGQSLISWLLSLALLKPLEKNAVVRKAASMI</sequence>
<dbReference type="AlphaFoldDB" id="A0A7C4H8I0"/>
<dbReference type="PANTHER" id="PTHR37815:SF3">
    <property type="entry name" value="UPF0397 PROTEIN SPR0429"/>
    <property type="match status" value="1"/>
</dbReference>
<comment type="caution">
    <text evidence="2">The sequence shown here is derived from an EMBL/GenBank/DDBJ whole genome shotgun (WGS) entry which is preliminary data.</text>
</comment>
<evidence type="ECO:0000256" key="1">
    <source>
        <dbReference type="SAM" id="Phobius"/>
    </source>
</evidence>
<gene>
    <name evidence="2" type="ORF">ENU21_01990</name>
</gene>
<reference evidence="2" key="1">
    <citation type="journal article" date="2020" name="mSystems">
        <title>Genome- and Community-Level Interaction Insights into Carbon Utilization and Element Cycling Functions of Hydrothermarchaeota in Hydrothermal Sediment.</title>
        <authorList>
            <person name="Zhou Z."/>
            <person name="Liu Y."/>
            <person name="Xu W."/>
            <person name="Pan J."/>
            <person name="Luo Z.H."/>
            <person name="Li M."/>
        </authorList>
    </citation>
    <scope>NUCLEOTIDE SEQUENCE</scope>
    <source>
        <strain evidence="2">SpSt-649</strain>
    </source>
</reference>
<dbReference type="GO" id="GO:0016020">
    <property type="term" value="C:membrane"/>
    <property type="evidence" value="ECO:0007669"/>
    <property type="project" value="InterPro"/>
</dbReference>
<accession>A0A7C4H8I0</accession>
<keyword evidence="1" id="KW-1133">Transmembrane helix</keyword>
<organism evidence="2">
    <name type="scientific">Thermofilum pendens</name>
    <dbReference type="NCBI Taxonomy" id="2269"/>
    <lineage>
        <taxon>Archaea</taxon>
        <taxon>Thermoproteota</taxon>
        <taxon>Thermoprotei</taxon>
        <taxon>Thermofilales</taxon>
        <taxon>Thermofilaceae</taxon>
        <taxon>Thermofilum</taxon>
    </lineage>
</organism>
<name>A0A7C4H8I0_THEPE</name>
<feature type="transmembrane region" description="Helical" evidence="1">
    <location>
        <begin position="136"/>
        <end position="159"/>
    </location>
</feature>
<dbReference type="Pfam" id="PF07155">
    <property type="entry name" value="ECF-ribofla_trS"/>
    <property type="match status" value="1"/>
</dbReference>
<dbReference type="Gene3D" id="1.10.1760.20">
    <property type="match status" value="1"/>
</dbReference>
<proteinExistence type="predicted"/>
<dbReference type="EMBL" id="DTBQ01000058">
    <property type="protein sequence ID" value="HGM46511.1"/>
    <property type="molecule type" value="Genomic_DNA"/>
</dbReference>
<feature type="transmembrane region" description="Helical" evidence="1">
    <location>
        <begin position="109"/>
        <end position="130"/>
    </location>
</feature>
<dbReference type="InterPro" id="IPR009825">
    <property type="entry name" value="ECF_substrate-spec-like"/>
</dbReference>
<keyword evidence="1" id="KW-0812">Transmembrane</keyword>
<protein>
    <submittedName>
        <fullName evidence="2">ECF transporter S component</fullName>
    </submittedName>
</protein>